<proteinExistence type="predicted"/>
<accession>K1RFN5</accession>
<evidence type="ECO:0000313" key="1">
    <source>
        <dbReference type="EMBL" id="EKC44418.1"/>
    </source>
</evidence>
<name>K1RFN5_9ZZZZ</name>
<dbReference type="EMBL" id="AJWZ01011672">
    <property type="protein sequence ID" value="EKC44418.1"/>
    <property type="molecule type" value="Genomic_DNA"/>
</dbReference>
<protein>
    <submittedName>
        <fullName evidence="1">Uncharacterized protein</fullName>
    </submittedName>
</protein>
<reference evidence="1" key="1">
    <citation type="journal article" date="2013" name="Environ. Microbiol.">
        <title>Microbiota from the distal guts of lean and obese adolescents exhibit partial functional redundancy besides clear differences in community structure.</title>
        <authorList>
            <person name="Ferrer M."/>
            <person name="Ruiz A."/>
            <person name="Lanza F."/>
            <person name="Haange S.B."/>
            <person name="Oberbach A."/>
            <person name="Till H."/>
            <person name="Bargiela R."/>
            <person name="Campoy C."/>
            <person name="Segura M.T."/>
            <person name="Richter M."/>
            <person name="von Bergen M."/>
            <person name="Seifert J."/>
            <person name="Suarez A."/>
        </authorList>
    </citation>
    <scope>NUCLEOTIDE SEQUENCE</scope>
</reference>
<organism evidence="1">
    <name type="scientific">human gut metagenome</name>
    <dbReference type="NCBI Taxonomy" id="408170"/>
    <lineage>
        <taxon>unclassified sequences</taxon>
        <taxon>metagenomes</taxon>
        <taxon>organismal metagenomes</taxon>
    </lineage>
</organism>
<feature type="non-terminal residue" evidence="1">
    <location>
        <position position="70"/>
    </location>
</feature>
<dbReference type="AlphaFoldDB" id="K1RFN5"/>
<gene>
    <name evidence="1" type="ORF">OBE_17493</name>
</gene>
<sequence length="70" mass="8225">MTDQLIFVHDKRRDAYVDKTSEIVGLRPAGAYVYVDYGAARVFRYRKEHVVCYPLLATRRQVRIYKDGTL</sequence>
<comment type="caution">
    <text evidence="1">The sequence shown here is derived from an EMBL/GenBank/DDBJ whole genome shotgun (WGS) entry which is preliminary data.</text>
</comment>